<dbReference type="AlphaFoldDB" id="A0A397VJT7"/>
<reference evidence="1 2" key="1">
    <citation type="submission" date="2018-06" db="EMBL/GenBank/DDBJ databases">
        <title>Comparative genomics reveals the genomic features of Rhizophagus irregularis, R. cerebriforme, R. diaphanum and Gigaspora rosea, and their symbiotic lifestyle signature.</title>
        <authorList>
            <person name="Morin E."/>
            <person name="San Clemente H."/>
            <person name="Chen E.C.H."/>
            <person name="De La Providencia I."/>
            <person name="Hainaut M."/>
            <person name="Kuo A."/>
            <person name="Kohler A."/>
            <person name="Murat C."/>
            <person name="Tang N."/>
            <person name="Roy S."/>
            <person name="Loubradou J."/>
            <person name="Henrissat B."/>
            <person name="Grigoriev I.V."/>
            <person name="Corradi N."/>
            <person name="Roux C."/>
            <person name="Martin F.M."/>
        </authorList>
    </citation>
    <scope>NUCLEOTIDE SEQUENCE [LARGE SCALE GENOMIC DNA]</scope>
    <source>
        <strain evidence="1 2">DAOM 194757</strain>
    </source>
</reference>
<accession>A0A397VJT7</accession>
<evidence type="ECO:0000313" key="2">
    <source>
        <dbReference type="Proteomes" id="UP000266673"/>
    </source>
</evidence>
<dbReference type="Proteomes" id="UP000266673">
    <property type="component" value="Unassembled WGS sequence"/>
</dbReference>
<dbReference type="EMBL" id="QKWP01000294">
    <property type="protein sequence ID" value="RIB22750.1"/>
    <property type="molecule type" value="Genomic_DNA"/>
</dbReference>
<gene>
    <name evidence="1" type="ORF">C2G38_951726</name>
</gene>
<sequence length="96" mass="11258">MSPRYGAAHSTGYIYSTLFCLLNITLARQAHTMVQHILLPTYTNFFFFEPFRSCSQSWFIQSYRTRDLASCPGNANHRPTWRSFLLNLLYFLLIPN</sequence>
<protein>
    <submittedName>
        <fullName evidence="1">Uncharacterized protein</fullName>
    </submittedName>
</protein>
<name>A0A397VJT7_9GLOM</name>
<proteinExistence type="predicted"/>
<comment type="caution">
    <text evidence="1">The sequence shown here is derived from an EMBL/GenBank/DDBJ whole genome shotgun (WGS) entry which is preliminary data.</text>
</comment>
<evidence type="ECO:0000313" key="1">
    <source>
        <dbReference type="EMBL" id="RIB22750.1"/>
    </source>
</evidence>
<keyword evidence="2" id="KW-1185">Reference proteome</keyword>
<organism evidence="1 2">
    <name type="scientific">Gigaspora rosea</name>
    <dbReference type="NCBI Taxonomy" id="44941"/>
    <lineage>
        <taxon>Eukaryota</taxon>
        <taxon>Fungi</taxon>
        <taxon>Fungi incertae sedis</taxon>
        <taxon>Mucoromycota</taxon>
        <taxon>Glomeromycotina</taxon>
        <taxon>Glomeromycetes</taxon>
        <taxon>Diversisporales</taxon>
        <taxon>Gigasporaceae</taxon>
        <taxon>Gigaspora</taxon>
    </lineage>
</organism>